<dbReference type="eggNOG" id="arCOG00070">
    <property type="taxonomic scope" value="Archaea"/>
</dbReference>
<evidence type="ECO:0000256" key="1">
    <source>
        <dbReference type="ARBA" id="ARBA00001933"/>
    </source>
</evidence>
<keyword evidence="4" id="KW-0963">Cytoplasm</keyword>
<dbReference type="Pfam" id="PF00464">
    <property type="entry name" value="SHMT"/>
    <property type="match status" value="1"/>
</dbReference>
<dbReference type="FunFam" id="3.40.640.10:FF:000101">
    <property type="entry name" value="Serine hydroxymethyltransferase"/>
    <property type="match status" value="1"/>
</dbReference>
<dbReference type="SUPFAM" id="SSF53383">
    <property type="entry name" value="PLP-dependent transferases"/>
    <property type="match status" value="1"/>
</dbReference>
<dbReference type="PaxDb" id="572546-Arcpr_1587"/>
<evidence type="ECO:0000256" key="7">
    <source>
        <dbReference type="ARBA" id="ARBA00022679"/>
    </source>
</evidence>
<dbReference type="EMBL" id="CP001857">
    <property type="protein sequence ID" value="ADB58633.1"/>
    <property type="molecule type" value="Genomic_DNA"/>
</dbReference>
<evidence type="ECO:0000256" key="6">
    <source>
        <dbReference type="ARBA" id="ARBA00022605"/>
    </source>
</evidence>
<protein>
    <submittedName>
        <fullName evidence="11">Glycine hydroxymethyltransferase</fullName>
        <ecNumber evidence="11">2.1.2.1</ecNumber>
    </submittedName>
</protein>
<dbReference type="STRING" id="572546.Arcpr_1587"/>
<dbReference type="PANTHER" id="PTHR11680">
    <property type="entry name" value="SERINE HYDROXYMETHYLTRANSFERASE"/>
    <property type="match status" value="1"/>
</dbReference>
<dbReference type="KEGG" id="apo:Arcpr_1587"/>
<dbReference type="NCBIfam" id="NF000586">
    <property type="entry name" value="PRK00011.1"/>
    <property type="match status" value="1"/>
</dbReference>
<dbReference type="HOGENOM" id="CLU_022477_2_1_2"/>
<evidence type="ECO:0000256" key="2">
    <source>
        <dbReference type="ARBA" id="ARBA00006376"/>
    </source>
</evidence>
<dbReference type="AlphaFoldDB" id="D2RET9"/>
<dbReference type="GO" id="GO:0004372">
    <property type="term" value="F:glycine hydroxymethyltransferase activity"/>
    <property type="evidence" value="ECO:0007669"/>
    <property type="project" value="UniProtKB-EC"/>
</dbReference>
<keyword evidence="8 9" id="KW-0663">Pyridoxal phosphate</keyword>
<gene>
    <name evidence="11" type="ordered locus">Arcpr_1587</name>
</gene>
<proteinExistence type="inferred from homology"/>
<accession>D2RET9</accession>
<dbReference type="InterPro" id="IPR015422">
    <property type="entry name" value="PyrdxlP-dep_Trfase_small"/>
</dbReference>
<dbReference type="EC" id="2.1.2.1" evidence="11"/>
<dbReference type="InterPro" id="IPR039429">
    <property type="entry name" value="SHMT-like_dom"/>
</dbReference>
<dbReference type="InterPro" id="IPR049943">
    <property type="entry name" value="Ser_HO-MeTrfase-like"/>
</dbReference>
<dbReference type="GO" id="GO:0035999">
    <property type="term" value="P:tetrahydrofolate interconversion"/>
    <property type="evidence" value="ECO:0007669"/>
    <property type="project" value="InterPro"/>
</dbReference>
<reference evidence="11 12" key="1">
    <citation type="journal article" date="2010" name="Stand. Genomic Sci.">
        <title>Complete genome sequence of Archaeoglobus profundus type strain (AV18).</title>
        <authorList>
            <person name="von Jan M."/>
            <person name="Lapidus A."/>
            <person name="Del Rio T.G."/>
            <person name="Copeland A."/>
            <person name="Tice H."/>
            <person name="Cheng J.F."/>
            <person name="Lucas S."/>
            <person name="Chen F."/>
            <person name="Nolan M."/>
            <person name="Goodwin L."/>
            <person name="Han C."/>
            <person name="Pitluck S."/>
            <person name="Liolios K."/>
            <person name="Ivanova N."/>
            <person name="Mavromatis K."/>
            <person name="Ovchinnikova G."/>
            <person name="Chertkov O."/>
            <person name="Pati A."/>
            <person name="Chen A."/>
            <person name="Palaniappan K."/>
            <person name="Land M."/>
            <person name="Hauser L."/>
            <person name="Chang Y.J."/>
            <person name="Jeffries C.D."/>
            <person name="Saunders E."/>
            <person name="Brettin T."/>
            <person name="Detter J.C."/>
            <person name="Chain P."/>
            <person name="Eichinger K."/>
            <person name="Huber H."/>
            <person name="Spring S."/>
            <person name="Rohde M."/>
            <person name="Goker M."/>
            <person name="Wirth R."/>
            <person name="Woyke T."/>
            <person name="Bristow J."/>
            <person name="Eisen J.A."/>
            <person name="Markowitz V."/>
            <person name="Hugenholtz P."/>
            <person name="Kyrpides N.C."/>
            <person name="Klenk H.P."/>
        </authorList>
    </citation>
    <scope>NUCLEOTIDE SEQUENCE [LARGE SCALE GENOMIC DNA]</scope>
    <source>
        <strain evidence="12">DSM 5631 / JCM 9629 / NBRC 100127 / Av18</strain>
    </source>
</reference>
<keyword evidence="5" id="KW-0554">One-carbon metabolism</keyword>
<feature type="domain" description="Serine hydroxymethyltransferase-like" evidence="10">
    <location>
        <begin position="2"/>
        <end position="366"/>
    </location>
</feature>
<evidence type="ECO:0000256" key="8">
    <source>
        <dbReference type="ARBA" id="ARBA00022898"/>
    </source>
</evidence>
<comment type="similarity">
    <text evidence="2">Belongs to the SHMT family.</text>
</comment>
<dbReference type="Proteomes" id="UP000001901">
    <property type="component" value="Chromosome"/>
</dbReference>
<evidence type="ECO:0000256" key="4">
    <source>
        <dbReference type="ARBA" id="ARBA00022490"/>
    </source>
</evidence>
<dbReference type="PANTHER" id="PTHR11680:SF35">
    <property type="entry name" value="SERINE HYDROXYMETHYLTRANSFERASE 1"/>
    <property type="match status" value="1"/>
</dbReference>
<name>D2RET9_ARCPA</name>
<organism evidence="11 12">
    <name type="scientific">Archaeoglobus profundus (strain DSM 5631 / JCM 9629 / NBRC 100127 / Av18)</name>
    <dbReference type="NCBI Taxonomy" id="572546"/>
    <lineage>
        <taxon>Archaea</taxon>
        <taxon>Methanobacteriati</taxon>
        <taxon>Methanobacteriota</taxon>
        <taxon>Archaeoglobi</taxon>
        <taxon>Archaeoglobales</taxon>
        <taxon>Archaeoglobaceae</taxon>
        <taxon>Archaeoglobus</taxon>
    </lineage>
</organism>
<evidence type="ECO:0000256" key="5">
    <source>
        <dbReference type="ARBA" id="ARBA00022563"/>
    </source>
</evidence>
<evidence type="ECO:0000256" key="3">
    <source>
        <dbReference type="ARBA" id="ARBA00011738"/>
    </source>
</evidence>
<dbReference type="GeneID" id="8740278"/>
<dbReference type="InterPro" id="IPR015421">
    <property type="entry name" value="PyrdxlP-dep_Trfase_major"/>
</dbReference>
<dbReference type="InterPro" id="IPR019798">
    <property type="entry name" value="Ser_HO-MeTrfase_PLP_BS"/>
</dbReference>
<dbReference type="InterPro" id="IPR015424">
    <property type="entry name" value="PyrdxlP-dep_Trfase"/>
</dbReference>
<evidence type="ECO:0000313" key="12">
    <source>
        <dbReference type="Proteomes" id="UP000001901"/>
    </source>
</evidence>
<dbReference type="GO" id="GO:0005737">
    <property type="term" value="C:cytoplasm"/>
    <property type="evidence" value="ECO:0007669"/>
    <property type="project" value="TreeGrafter"/>
</dbReference>
<dbReference type="InterPro" id="IPR001085">
    <property type="entry name" value="Ser_HO-MeTrfase"/>
</dbReference>
<comment type="cofactor">
    <cofactor evidence="1 9">
        <name>pyridoxal 5'-phosphate</name>
        <dbReference type="ChEBI" id="CHEBI:597326"/>
    </cofactor>
</comment>
<comment type="subunit">
    <text evidence="3">Homodimer.</text>
</comment>
<dbReference type="PROSITE" id="PS00096">
    <property type="entry name" value="SHMT"/>
    <property type="match status" value="1"/>
</dbReference>
<evidence type="ECO:0000259" key="10">
    <source>
        <dbReference type="Pfam" id="PF00464"/>
    </source>
</evidence>
<keyword evidence="12" id="KW-1185">Reference proteome</keyword>
<dbReference type="PIRSF" id="PIRSF000412">
    <property type="entry name" value="SHMT"/>
    <property type="match status" value="1"/>
</dbReference>
<dbReference type="Gene3D" id="3.40.640.10">
    <property type="entry name" value="Type I PLP-dependent aspartate aminotransferase-like (Major domain)"/>
    <property type="match status" value="1"/>
</dbReference>
<sequence length="403" mass="45384">MEVFDLIRQQSEYMKSVIPLIASENVTSKFVRECYLSDFGHRYAMGDVEKRIYSGCNIIDRLEELAIKYTKELFGCEHANVKPISGTIANLAVYRALTECGDKILALPVKCGGHFSFHDSANVRCLRTVEMPFDPSEFNIDLDNAKKKIIEERPKLVILGASVFLFSHPVKELVEVAHEVGARVMYDGSHVLGLIAGKEFQDPIKEGADVVTASTHKTFPGPQRAVIMCKEELAEMIDYGVMPCVVSNHHIHSLAGYAMACIEMLEFGRDYARQIVRNAKALAEELYNLGYNVLCPHLEFTKSHQVVVDVGNGCEVVGKLEKANILTNPCLLPWDDDKASGIRIGVQEVTRLGMKEDEMREIARFIDMALKDKKPIKDIKNEIKEFKSNFLTVKYTFEEHPAY</sequence>
<keyword evidence="6" id="KW-0028">Amino-acid biosynthesis</keyword>
<keyword evidence="7 11" id="KW-0808">Transferase</keyword>
<dbReference type="GO" id="GO:0019264">
    <property type="term" value="P:glycine biosynthetic process from serine"/>
    <property type="evidence" value="ECO:0007669"/>
    <property type="project" value="InterPro"/>
</dbReference>
<dbReference type="GO" id="GO:0030170">
    <property type="term" value="F:pyridoxal phosphate binding"/>
    <property type="evidence" value="ECO:0007669"/>
    <property type="project" value="InterPro"/>
</dbReference>
<dbReference type="CDD" id="cd00378">
    <property type="entry name" value="SHMT"/>
    <property type="match status" value="1"/>
</dbReference>
<evidence type="ECO:0000256" key="9">
    <source>
        <dbReference type="PIRSR" id="PIRSR000412-50"/>
    </source>
</evidence>
<dbReference type="RefSeq" id="WP_012940969.1">
    <property type="nucleotide sequence ID" value="NC_013741.1"/>
</dbReference>
<dbReference type="Gene3D" id="3.90.1150.10">
    <property type="entry name" value="Aspartate Aminotransferase, domain 1"/>
    <property type="match status" value="1"/>
</dbReference>
<feature type="modified residue" description="N6-(pyridoxal phosphate)lysine" evidence="9">
    <location>
        <position position="217"/>
    </location>
</feature>
<evidence type="ECO:0000313" key="11">
    <source>
        <dbReference type="EMBL" id="ADB58633.1"/>
    </source>
</evidence>